<dbReference type="EMBL" id="PSZO01000046">
    <property type="protein sequence ID" value="TCG10441.1"/>
    <property type="molecule type" value="Genomic_DNA"/>
</dbReference>
<evidence type="ECO:0000313" key="1">
    <source>
        <dbReference type="EMBL" id="TCG10441.1"/>
    </source>
</evidence>
<evidence type="ECO:0000313" key="2">
    <source>
        <dbReference type="Proteomes" id="UP000294192"/>
    </source>
</evidence>
<keyword evidence="2" id="KW-1185">Reference proteome</keyword>
<proteinExistence type="predicted"/>
<accession>A0A4R0XUA5</accession>
<organism evidence="1 2">
    <name type="scientific">Mycoplasma marinum</name>
    <dbReference type="NCBI Taxonomy" id="1937190"/>
    <lineage>
        <taxon>Bacteria</taxon>
        <taxon>Bacillati</taxon>
        <taxon>Mycoplasmatota</taxon>
        <taxon>Mollicutes</taxon>
        <taxon>Mycoplasmataceae</taxon>
        <taxon>Mycoplasma</taxon>
    </lineage>
</organism>
<comment type="caution">
    <text evidence="1">The sequence shown here is derived from an EMBL/GenBank/DDBJ whole genome shotgun (WGS) entry which is preliminary data.</text>
</comment>
<reference evidence="1 2" key="1">
    <citation type="submission" date="2018-02" db="EMBL/GenBank/DDBJ databases">
        <title>Mycoplasma marinum and Mycoplasma todarodis sp. nov., moderately halophilic and psychrotolerant mycoplasmas isolated from cephalopods.</title>
        <authorList>
            <person name="Viver T."/>
        </authorList>
    </citation>
    <scope>NUCLEOTIDE SEQUENCE [LARGE SCALE GENOMIC DNA]</scope>
    <source>
        <strain evidence="1 2">PE</strain>
    </source>
</reference>
<protein>
    <submittedName>
        <fullName evidence="1">Uncharacterized protein</fullName>
    </submittedName>
</protein>
<dbReference type="RefSeq" id="WP_131599594.1">
    <property type="nucleotide sequence ID" value="NZ_PSZO01000046.1"/>
</dbReference>
<name>A0A4R0XUA5_9MOLU</name>
<gene>
    <name evidence="1" type="ORF">C4B24_04635</name>
</gene>
<sequence length="173" mass="21019">MIKENTRKTIINNQHLDVLIYHISNGVEADENYQYRNRVISGWFDGEYDTNKQFKKMCLPLVKIKKHIFKYAEKEALILKKQMNYFEGGNLKKINKITRKKNKQIVFKWNKEIIFISDSSNSIYTYALHQYAVNNFNFLITEIISKWNEISDLKWTWKHEKSKKRYLDFFIKY</sequence>
<dbReference type="AlphaFoldDB" id="A0A4R0XUA5"/>
<dbReference type="Proteomes" id="UP000294192">
    <property type="component" value="Unassembled WGS sequence"/>
</dbReference>